<gene>
    <name evidence="1" type="ORF">I6G66_10050</name>
</gene>
<evidence type="ECO:0000313" key="2">
    <source>
        <dbReference type="Proteomes" id="UP000594778"/>
    </source>
</evidence>
<reference evidence="1 2" key="1">
    <citation type="submission" date="2020-12" db="EMBL/GenBank/DDBJ databases">
        <title>FDA dAtabase for Regulatory Grade micrObial Sequences (FDA-ARGOS): Supporting development and validation of Infectious Disease Dx tests.</title>
        <authorList>
            <person name="Sproer C."/>
            <person name="Gronow S."/>
            <person name="Severitt S."/>
            <person name="Schroder I."/>
            <person name="Tallon L."/>
            <person name="Sadzewicz L."/>
            <person name="Zhao X."/>
            <person name="Boylan J."/>
            <person name="Ott S."/>
            <person name="Bowen H."/>
            <person name="Vavikolanu K."/>
            <person name="Mehta A."/>
            <person name="Aluvathingal J."/>
            <person name="Nadendla S."/>
            <person name="Lowell S."/>
            <person name="Myers T."/>
            <person name="Yan Y."/>
            <person name="Sichtig H."/>
        </authorList>
    </citation>
    <scope>NUCLEOTIDE SEQUENCE [LARGE SCALE GENOMIC DNA]</scope>
    <source>
        <strain evidence="1 2">FDAARGOS_909</strain>
    </source>
</reference>
<accession>A0A7T2S7E9</accession>
<dbReference type="EMBL" id="CP065668">
    <property type="protein sequence ID" value="QPS10308.1"/>
    <property type="molecule type" value="Genomic_DNA"/>
</dbReference>
<sequence length="127" mass="14873">MAGDLRMEYADGRKNNMRRTLREFRLYECWITLEHSRHGLCDPIAVDILGDAMLWRGYTTAMTPEGLAEFEQLWLIRPRPSLDGDPLPPFDWAAHVEQLPQAIAPTPERTETVAEKWHKEYVRVPRR</sequence>
<organism evidence="1 2">
    <name type="scientific">Delftia acidovorans</name>
    <name type="common">Pseudomonas acidovorans</name>
    <name type="synonym">Comamonas acidovorans</name>
    <dbReference type="NCBI Taxonomy" id="80866"/>
    <lineage>
        <taxon>Bacteria</taxon>
        <taxon>Pseudomonadati</taxon>
        <taxon>Pseudomonadota</taxon>
        <taxon>Betaproteobacteria</taxon>
        <taxon>Burkholderiales</taxon>
        <taxon>Comamonadaceae</taxon>
        <taxon>Delftia</taxon>
    </lineage>
</organism>
<proteinExistence type="predicted"/>
<protein>
    <submittedName>
        <fullName evidence="1">Uncharacterized protein</fullName>
    </submittedName>
</protein>
<evidence type="ECO:0000313" key="1">
    <source>
        <dbReference type="EMBL" id="QPS10308.1"/>
    </source>
</evidence>
<dbReference type="Proteomes" id="UP000594778">
    <property type="component" value="Chromosome"/>
</dbReference>
<dbReference type="RefSeq" id="WP_197956860.1">
    <property type="nucleotide sequence ID" value="NZ_CP065668.1"/>
</dbReference>
<name>A0A7T2S7E9_DELAC</name>
<dbReference type="AlphaFoldDB" id="A0A7T2S7E9"/>